<feature type="transmembrane region" description="Helical" evidence="1">
    <location>
        <begin position="198"/>
        <end position="224"/>
    </location>
</feature>
<dbReference type="RefSeq" id="WP_089684901.1">
    <property type="nucleotide sequence ID" value="NZ_FNES01000005.1"/>
</dbReference>
<evidence type="ECO:0000313" key="3">
    <source>
        <dbReference type="Proteomes" id="UP000198525"/>
    </source>
</evidence>
<dbReference type="AlphaFoldDB" id="A0A1G8U8H4"/>
<keyword evidence="1" id="KW-0472">Membrane</keyword>
<name>A0A1G8U8H4_9GAMM</name>
<feature type="transmembrane region" description="Helical" evidence="1">
    <location>
        <begin position="93"/>
        <end position="111"/>
    </location>
</feature>
<feature type="transmembrane region" description="Helical" evidence="1">
    <location>
        <begin position="244"/>
        <end position="273"/>
    </location>
</feature>
<dbReference type="STRING" id="376427.SAMN04487954_105100"/>
<evidence type="ECO:0008006" key="4">
    <source>
        <dbReference type="Google" id="ProtNLM"/>
    </source>
</evidence>
<feature type="transmembrane region" description="Helical" evidence="1">
    <location>
        <begin position="20"/>
        <end position="38"/>
    </location>
</feature>
<dbReference type="EMBL" id="FNES01000005">
    <property type="protein sequence ID" value="SDJ50033.1"/>
    <property type="molecule type" value="Genomic_DNA"/>
</dbReference>
<reference evidence="2 3" key="1">
    <citation type="submission" date="2016-10" db="EMBL/GenBank/DDBJ databases">
        <authorList>
            <person name="de Groot N.N."/>
        </authorList>
    </citation>
    <scope>NUCLEOTIDE SEQUENCE [LARGE SCALE GENOMIC DNA]</scope>
    <source>
        <strain evidence="2 3">CGMCC 1.6133</strain>
    </source>
</reference>
<feature type="transmembrane region" description="Helical" evidence="1">
    <location>
        <begin position="146"/>
        <end position="171"/>
    </location>
</feature>
<organism evidence="2 3">
    <name type="scientific">Billgrantia gudaonensis</name>
    <dbReference type="NCBI Taxonomy" id="376427"/>
    <lineage>
        <taxon>Bacteria</taxon>
        <taxon>Pseudomonadati</taxon>
        <taxon>Pseudomonadota</taxon>
        <taxon>Gammaproteobacteria</taxon>
        <taxon>Oceanospirillales</taxon>
        <taxon>Halomonadaceae</taxon>
        <taxon>Billgrantia</taxon>
    </lineage>
</organism>
<feature type="transmembrane region" description="Helical" evidence="1">
    <location>
        <begin position="68"/>
        <end position="84"/>
    </location>
</feature>
<gene>
    <name evidence="2" type="ORF">SAMN04487954_105100</name>
</gene>
<protein>
    <recommendedName>
        <fullName evidence="4">DUF2232 domain-containing protein</fullName>
    </recommendedName>
</protein>
<keyword evidence="1" id="KW-1133">Transmembrane helix</keyword>
<evidence type="ECO:0000313" key="2">
    <source>
        <dbReference type="EMBL" id="SDJ50033.1"/>
    </source>
</evidence>
<sequence>MLPIARWLMRGTPHATGGAAVAAIVPWLFWLSGAIAALVTLRRGLSPALPVIVAAAVPAGWWWMQGDAIPLASVLLVTLMALVLRERMRWSEALIVGTLAAAVMVQLELFVPPGGTGPLLEQLRQGSTEIDAMLDELVRQGYDTEALTALLVGGVTGLVVLLASVACLALARSWQAGLYNPGGFRQEFHALRLSGRELAVLVGLAVAGGLLGLQALVTLAWVPLLVCGVALVHGFIGAKGMNGLWLVAFYVLLITTWPMILIVLLVAFLDVFADFRGRLASRSD</sequence>
<evidence type="ECO:0000256" key="1">
    <source>
        <dbReference type="SAM" id="Phobius"/>
    </source>
</evidence>
<proteinExistence type="predicted"/>
<accession>A0A1G8U8H4</accession>
<keyword evidence="1" id="KW-0812">Transmembrane</keyword>
<keyword evidence="3" id="KW-1185">Reference proteome</keyword>
<dbReference type="Proteomes" id="UP000198525">
    <property type="component" value="Unassembled WGS sequence"/>
</dbReference>
<dbReference type="OrthoDB" id="5659946at2"/>